<evidence type="ECO:0000256" key="1">
    <source>
        <dbReference type="ARBA" id="ARBA00022630"/>
    </source>
</evidence>
<dbReference type="InterPro" id="IPR008254">
    <property type="entry name" value="Flavodoxin/NO_synth"/>
</dbReference>
<dbReference type="Gene3D" id="3.40.50.360">
    <property type="match status" value="1"/>
</dbReference>
<evidence type="ECO:0000259" key="2">
    <source>
        <dbReference type="PROSITE" id="PS50902"/>
    </source>
</evidence>
<comment type="caution">
    <text evidence="3">The sequence shown here is derived from an EMBL/GenBank/DDBJ whole genome shotgun (WGS) entry which is preliminary data.</text>
</comment>
<dbReference type="SUPFAM" id="SSF52218">
    <property type="entry name" value="Flavoproteins"/>
    <property type="match status" value="1"/>
</dbReference>
<evidence type="ECO:0000313" key="3">
    <source>
        <dbReference type="EMBL" id="GHC08656.1"/>
    </source>
</evidence>
<dbReference type="GO" id="GO:0005829">
    <property type="term" value="C:cytosol"/>
    <property type="evidence" value="ECO:0007669"/>
    <property type="project" value="TreeGrafter"/>
</dbReference>
<dbReference type="EMBL" id="BMXG01000020">
    <property type="protein sequence ID" value="GHC08656.1"/>
    <property type="molecule type" value="Genomic_DNA"/>
</dbReference>
<organism evidence="3 4">
    <name type="scientific">Cerasicoccus arenae</name>
    <dbReference type="NCBI Taxonomy" id="424488"/>
    <lineage>
        <taxon>Bacteria</taxon>
        <taxon>Pseudomonadati</taxon>
        <taxon>Verrucomicrobiota</taxon>
        <taxon>Opitutia</taxon>
        <taxon>Puniceicoccales</taxon>
        <taxon>Cerasicoccaceae</taxon>
        <taxon>Cerasicoccus</taxon>
    </lineage>
</organism>
<dbReference type="InterPro" id="IPR001094">
    <property type="entry name" value="Flavdoxin-like"/>
</dbReference>
<protein>
    <recommendedName>
        <fullName evidence="2">Flavodoxin-like domain-containing protein</fullName>
    </recommendedName>
</protein>
<keyword evidence="1" id="KW-0285">Flavoprotein</keyword>
<reference evidence="3" key="2">
    <citation type="submission" date="2020-09" db="EMBL/GenBank/DDBJ databases">
        <authorList>
            <person name="Sun Q."/>
            <person name="Kim S."/>
        </authorList>
    </citation>
    <scope>NUCLEOTIDE SEQUENCE</scope>
    <source>
        <strain evidence="3">KCTC 12870</strain>
    </source>
</reference>
<reference evidence="3" key="1">
    <citation type="journal article" date="2014" name="Int. J. Syst. Evol. Microbiol.">
        <title>Complete genome sequence of Corynebacterium casei LMG S-19264T (=DSM 44701T), isolated from a smear-ripened cheese.</title>
        <authorList>
            <consortium name="US DOE Joint Genome Institute (JGI-PGF)"/>
            <person name="Walter F."/>
            <person name="Albersmeier A."/>
            <person name="Kalinowski J."/>
            <person name="Ruckert C."/>
        </authorList>
    </citation>
    <scope>NUCLEOTIDE SEQUENCE</scope>
    <source>
        <strain evidence="3">KCTC 12870</strain>
    </source>
</reference>
<feature type="domain" description="Flavodoxin-like" evidence="2">
    <location>
        <begin position="8"/>
        <end position="146"/>
    </location>
</feature>
<dbReference type="PANTHER" id="PTHR19384">
    <property type="entry name" value="NITRIC OXIDE SYNTHASE-RELATED"/>
    <property type="match status" value="1"/>
</dbReference>
<dbReference type="RefSeq" id="WP_189516180.1">
    <property type="nucleotide sequence ID" value="NZ_BMXG01000020.1"/>
</dbReference>
<dbReference type="Proteomes" id="UP000642829">
    <property type="component" value="Unassembled WGS sequence"/>
</dbReference>
<dbReference type="GO" id="GO:0010181">
    <property type="term" value="F:FMN binding"/>
    <property type="evidence" value="ECO:0007669"/>
    <property type="project" value="InterPro"/>
</dbReference>
<dbReference type="InterPro" id="IPR029039">
    <property type="entry name" value="Flavoprotein-like_sf"/>
</dbReference>
<evidence type="ECO:0000313" key="4">
    <source>
        <dbReference type="Proteomes" id="UP000642829"/>
    </source>
</evidence>
<gene>
    <name evidence="3" type="ORF">GCM10007047_27310</name>
</gene>
<dbReference type="Pfam" id="PF00258">
    <property type="entry name" value="Flavodoxin_1"/>
    <property type="match status" value="1"/>
</dbReference>
<accession>A0A8J3DDX7</accession>
<dbReference type="PRINTS" id="PR00369">
    <property type="entry name" value="FLAVODOXIN"/>
</dbReference>
<dbReference type="AlphaFoldDB" id="A0A8J3DDX7"/>
<sequence>MNNSVRPLDIIFGTVTGNAQALAERFSDQCDQLNIPCTLTAAEDWAMESFGVTGRNTVLIFSTWGDGEPPDDAIEFCETLYDQKLPVSHLHYAVVALGDSAYDDFCGCGRRLDDALSNAGATRIMDRVELDVDFDDGFDAWMESFFELRSLQQLSTVTTNQVG</sequence>
<dbReference type="GO" id="GO:0016491">
    <property type="term" value="F:oxidoreductase activity"/>
    <property type="evidence" value="ECO:0007669"/>
    <property type="project" value="TreeGrafter"/>
</dbReference>
<dbReference type="PROSITE" id="PS50902">
    <property type="entry name" value="FLAVODOXIN_LIKE"/>
    <property type="match status" value="1"/>
</dbReference>
<proteinExistence type="predicted"/>
<keyword evidence="4" id="KW-1185">Reference proteome</keyword>
<name>A0A8J3DDX7_9BACT</name>
<dbReference type="GO" id="GO:0050660">
    <property type="term" value="F:flavin adenine dinucleotide binding"/>
    <property type="evidence" value="ECO:0007669"/>
    <property type="project" value="TreeGrafter"/>
</dbReference>